<dbReference type="PROSITE" id="PS51476">
    <property type="entry name" value="PROTEASOME_BETA_2"/>
    <property type="match status" value="1"/>
</dbReference>
<dbReference type="UniPathway" id="UPA00997"/>
<evidence type="ECO:0000256" key="5">
    <source>
        <dbReference type="ARBA" id="ARBA00022801"/>
    </source>
</evidence>
<evidence type="ECO:0000256" key="4">
    <source>
        <dbReference type="ARBA" id="ARBA00022698"/>
    </source>
</evidence>
<comment type="catalytic activity">
    <reaction evidence="1 9">
        <text>Cleavage of peptide bonds with very broad specificity.</text>
        <dbReference type="EC" id="3.4.25.1"/>
    </reaction>
</comment>
<dbReference type="GO" id="GO:0019941">
    <property type="term" value="P:modification-dependent protein catabolic process"/>
    <property type="evidence" value="ECO:0007669"/>
    <property type="project" value="UniProtKB-UniRule"/>
</dbReference>
<feature type="compositionally biased region" description="Basic and acidic residues" evidence="11">
    <location>
        <begin position="1"/>
        <end position="16"/>
    </location>
</feature>
<dbReference type="PANTHER" id="PTHR32194">
    <property type="entry name" value="METALLOPROTEASE TLDD"/>
    <property type="match status" value="1"/>
</dbReference>
<keyword evidence="7 9" id="KW-0647">Proteasome</keyword>
<name>A0A285EBI2_9ACTN</name>
<comment type="subcellular location">
    <subcellularLocation>
        <location evidence="9">Cytoplasm</location>
    </subcellularLocation>
</comment>
<evidence type="ECO:0000256" key="7">
    <source>
        <dbReference type="ARBA" id="ARBA00022942"/>
    </source>
</evidence>
<reference evidence="12 13" key="1">
    <citation type="submission" date="2017-09" db="EMBL/GenBank/DDBJ databases">
        <authorList>
            <person name="Ehlers B."/>
            <person name="Leendertz F.H."/>
        </authorList>
    </citation>
    <scope>NUCLEOTIDE SEQUENCE [LARGE SCALE GENOMIC DNA]</scope>
    <source>
        <strain evidence="12 13">DSM 46844</strain>
    </source>
</reference>
<feature type="propeptide" id="PRO_5011802361" description="Removed in mature form; by autocatalysis" evidence="9">
    <location>
        <begin position="1"/>
        <end position="86"/>
    </location>
</feature>
<protein>
    <recommendedName>
        <fullName evidence="9 10">Proteasome subunit beta</fullName>
        <ecNumber evidence="9 10">3.4.25.1</ecNumber>
    </recommendedName>
    <alternativeName>
        <fullName evidence="9">20S proteasome beta subunit</fullName>
    </alternativeName>
    <alternativeName>
        <fullName evidence="9">Proteasome core protein PrcB</fullName>
    </alternativeName>
</protein>
<dbReference type="GO" id="GO:0019774">
    <property type="term" value="C:proteasome core complex, beta-subunit complex"/>
    <property type="evidence" value="ECO:0007669"/>
    <property type="project" value="UniProtKB-UniRule"/>
</dbReference>
<dbReference type="EMBL" id="OBDO01000004">
    <property type="protein sequence ID" value="SNX96469.1"/>
    <property type="molecule type" value="Genomic_DNA"/>
</dbReference>
<feature type="active site" description="Nucleophile" evidence="9">
    <location>
        <position position="87"/>
    </location>
</feature>
<dbReference type="HAMAP" id="MF_02113_B">
    <property type="entry name" value="Proteasome_B_B"/>
    <property type="match status" value="1"/>
</dbReference>
<keyword evidence="13" id="KW-1185">Reference proteome</keyword>
<dbReference type="AlphaFoldDB" id="A0A285EBI2"/>
<comment type="similarity">
    <text evidence="9">Belongs to the peptidase T1B family.</text>
</comment>
<evidence type="ECO:0000256" key="9">
    <source>
        <dbReference type="HAMAP-Rule" id="MF_02113"/>
    </source>
</evidence>
<sequence>MRRERRIREGARELTQERSNAGHAGAEQERGERVNGSSPGRNGFTAAYLDRVGSSFTDFLAVTAPDLLPGRRPIPQLPVGDITPHGTTIVAVTYDGGVLMGGDRRATMGNLISSRDIEKVYPADAWSVIGIAGAAGIAIEMVKLYQVELEHYEKIEGLTLSLDGKANRLAQMIRGNLGAALQGLAVVPLFAGYDLDAAPGTSPGRIFSYDVTGGNYEERGYSAVGSGSLFARNSLKKTWRPGLGGDAATRTIVEALYDAADDDSATGGPDPVRRLYPIVYRVDAEGTVRLPDDEVSAIAKRITDERSAADGQG</sequence>
<dbReference type="PANTHER" id="PTHR32194:SF0">
    <property type="entry name" value="ATP-DEPENDENT PROTEASE SUBUNIT HSLV"/>
    <property type="match status" value="1"/>
</dbReference>
<comment type="subunit">
    <text evidence="9">The 20S proteasome core is composed of 14 alpha and 14 beta subunits that assemble into four stacked heptameric rings, resulting in a barrel-shaped structure. The two inner rings, each composed of seven catalytic beta subunits, are sandwiched by two outer rings, each composed of seven alpha subunits. The catalytic chamber with the active sites is on the inside of the barrel. Has a gated structure, the ends of the cylinder being occluded by the N-termini of the alpha-subunits. Is capped by the proteasome-associated ATPase, ARC.</text>
</comment>
<feature type="region of interest" description="Disordered" evidence="11">
    <location>
        <begin position="1"/>
        <end position="40"/>
    </location>
</feature>
<dbReference type="CDD" id="cd01906">
    <property type="entry name" value="proteasome_protease_HslV"/>
    <property type="match status" value="1"/>
</dbReference>
<accession>A0A285EBI2</accession>
<dbReference type="Gene3D" id="3.60.20.10">
    <property type="entry name" value="Glutamine Phosphoribosylpyrophosphate, subunit 1, domain 1"/>
    <property type="match status" value="1"/>
</dbReference>
<keyword evidence="8 9" id="KW-0865">Zymogen</keyword>
<dbReference type="InterPro" id="IPR023333">
    <property type="entry name" value="Proteasome_suB-type"/>
</dbReference>
<evidence type="ECO:0000256" key="11">
    <source>
        <dbReference type="SAM" id="MobiDB-lite"/>
    </source>
</evidence>
<keyword evidence="6 9" id="KW-0068">Autocatalytic cleavage</keyword>
<keyword evidence="4 9" id="KW-0888">Threonine protease</keyword>
<organism evidence="12 13">
    <name type="scientific">Geodermatophilus sabuli</name>
    <dbReference type="NCBI Taxonomy" id="1564158"/>
    <lineage>
        <taxon>Bacteria</taxon>
        <taxon>Bacillati</taxon>
        <taxon>Actinomycetota</taxon>
        <taxon>Actinomycetes</taxon>
        <taxon>Geodermatophilales</taxon>
        <taxon>Geodermatophilaceae</taxon>
        <taxon>Geodermatophilus</taxon>
    </lineage>
</organism>
<evidence type="ECO:0000256" key="6">
    <source>
        <dbReference type="ARBA" id="ARBA00022813"/>
    </source>
</evidence>
<dbReference type="Pfam" id="PF00227">
    <property type="entry name" value="Proteasome"/>
    <property type="match status" value="1"/>
</dbReference>
<evidence type="ECO:0000256" key="3">
    <source>
        <dbReference type="ARBA" id="ARBA00022670"/>
    </source>
</evidence>
<dbReference type="NCBIfam" id="TIGR03690">
    <property type="entry name" value="20S_bact_beta"/>
    <property type="match status" value="1"/>
</dbReference>
<dbReference type="InterPro" id="IPR001353">
    <property type="entry name" value="Proteasome_sua/b"/>
</dbReference>
<evidence type="ECO:0000256" key="1">
    <source>
        <dbReference type="ARBA" id="ARBA00001198"/>
    </source>
</evidence>
<evidence type="ECO:0000313" key="12">
    <source>
        <dbReference type="EMBL" id="SNX96469.1"/>
    </source>
</evidence>
<comment type="function">
    <text evidence="9">Component of the proteasome core, a large protease complex with broad specificity involved in protein degradation.</text>
</comment>
<dbReference type="GO" id="GO:0004298">
    <property type="term" value="F:threonine-type endopeptidase activity"/>
    <property type="evidence" value="ECO:0007669"/>
    <property type="project" value="UniProtKB-UniRule"/>
</dbReference>
<dbReference type="EC" id="3.4.25.1" evidence="9 10"/>
<gene>
    <name evidence="9" type="primary">prcB</name>
    <name evidence="12" type="ORF">SAMN06893097_104183</name>
</gene>
<evidence type="ECO:0000313" key="13">
    <source>
        <dbReference type="Proteomes" id="UP000219514"/>
    </source>
</evidence>
<keyword evidence="5 9" id="KW-0378">Hydrolase</keyword>
<evidence type="ECO:0000256" key="8">
    <source>
        <dbReference type="ARBA" id="ARBA00023145"/>
    </source>
</evidence>
<feature type="chain" id="PRO_5023397305" description="Proteasome subunit beta" evidence="9">
    <location>
        <begin position="87"/>
        <end position="313"/>
    </location>
</feature>
<dbReference type="InterPro" id="IPR022483">
    <property type="entry name" value="PSB_actinobac"/>
</dbReference>
<dbReference type="GO" id="GO:0010498">
    <property type="term" value="P:proteasomal protein catabolic process"/>
    <property type="evidence" value="ECO:0007669"/>
    <property type="project" value="UniProtKB-UniRule"/>
</dbReference>
<dbReference type="SUPFAM" id="SSF56235">
    <property type="entry name" value="N-terminal nucleophile aminohydrolases (Ntn hydrolases)"/>
    <property type="match status" value="1"/>
</dbReference>
<comment type="pathway">
    <text evidence="9">Protein degradation; proteasomal Pup-dependent pathway.</text>
</comment>
<comment type="activity regulation">
    <text evidence="9">The formation of the proteasomal ATPase ARC-20S proteasome complex, likely via the docking of the C-termini of ARC into the intersubunit pockets in the alpha-rings, may trigger opening of the gate for substrate entry. Interconversion between the open-gate and close-gate conformations leads to a dynamic regulation of the 20S proteasome proteolysis activity.</text>
</comment>
<keyword evidence="2 9" id="KW-0963">Cytoplasm</keyword>
<dbReference type="Proteomes" id="UP000219514">
    <property type="component" value="Unassembled WGS sequence"/>
</dbReference>
<dbReference type="GO" id="GO:0005737">
    <property type="term" value="C:cytoplasm"/>
    <property type="evidence" value="ECO:0007669"/>
    <property type="project" value="UniProtKB-SubCell"/>
</dbReference>
<keyword evidence="3 9" id="KW-0645">Protease</keyword>
<proteinExistence type="inferred from homology"/>
<evidence type="ECO:0000256" key="2">
    <source>
        <dbReference type="ARBA" id="ARBA00022490"/>
    </source>
</evidence>
<evidence type="ECO:0000256" key="10">
    <source>
        <dbReference type="NCBIfam" id="TIGR03690"/>
    </source>
</evidence>
<dbReference type="InterPro" id="IPR029055">
    <property type="entry name" value="Ntn_hydrolases_N"/>
</dbReference>